<dbReference type="Proteomes" id="UP000021315">
    <property type="component" value="Unassembled WGS sequence"/>
</dbReference>
<dbReference type="STRING" id="1453999.AW06_003594"/>
<dbReference type="AlphaFoldDB" id="A0A080M2R1"/>
<evidence type="ECO:0000256" key="1">
    <source>
        <dbReference type="ARBA" id="ARBA00023125"/>
    </source>
</evidence>
<dbReference type="EMBL" id="JDST02000091">
    <property type="protein sequence ID" value="KFB75376.1"/>
    <property type="molecule type" value="Genomic_DNA"/>
</dbReference>
<gene>
    <name evidence="2" type="ORF">AW06_003594</name>
</gene>
<evidence type="ECO:0000313" key="3">
    <source>
        <dbReference type="Proteomes" id="UP000021315"/>
    </source>
</evidence>
<protein>
    <submittedName>
        <fullName evidence="2">Uncharacterized protein</fullName>
    </submittedName>
</protein>
<evidence type="ECO:0000313" key="2">
    <source>
        <dbReference type="EMBL" id="KFB75376.1"/>
    </source>
</evidence>
<comment type="caution">
    <text evidence="2">The sequence shown here is derived from an EMBL/GenBank/DDBJ whole genome shotgun (WGS) entry which is preliminary data.</text>
</comment>
<reference evidence="2" key="1">
    <citation type="submission" date="2014-02" db="EMBL/GenBank/DDBJ databases">
        <title>Expanding our view of genomic diversity in Candidatus Accumulibacter clades.</title>
        <authorList>
            <person name="Skennerton C.T."/>
            <person name="Barr J.J."/>
            <person name="Slater F.R."/>
            <person name="Bond P.L."/>
            <person name="Tyson G.W."/>
        </authorList>
    </citation>
    <scope>NUCLEOTIDE SEQUENCE [LARGE SCALE GENOMIC DNA]</scope>
</reference>
<dbReference type="InterPro" id="IPR010998">
    <property type="entry name" value="Integrase_recombinase_N"/>
</dbReference>
<sequence length="152" mass="16862">MALKRGDQIPDDTAPEVAALATAFLKKWCSQTVAKVKAQEAEAKEIHTVEALAWRWFAEVAEPANSTPRNFKCVLEKDVLPAIGAKQIVDVTVDDVLQITDRDMALSSDEIGRLLRSIDQSPSISGDTRLACRHAADRCRVFNGEFQLRARR</sequence>
<organism evidence="2 3">
    <name type="scientific">Candidatus Accumulibacter cognatus</name>
    <dbReference type="NCBI Taxonomy" id="2954383"/>
    <lineage>
        <taxon>Bacteria</taxon>
        <taxon>Pseudomonadati</taxon>
        <taxon>Pseudomonadota</taxon>
        <taxon>Betaproteobacteria</taxon>
        <taxon>Candidatus Accumulibacter</taxon>
    </lineage>
</organism>
<keyword evidence="3" id="KW-1185">Reference proteome</keyword>
<name>A0A080M2R1_9PROT</name>
<proteinExistence type="predicted"/>
<dbReference type="Gene3D" id="1.10.150.130">
    <property type="match status" value="1"/>
</dbReference>
<dbReference type="GO" id="GO:0003677">
    <property type="term" value="F:DNA binding"/>
    <property type="evidence" value="ECO:0007669"/>
    <property type="project" value="UniProtKB-KW"/>
</dbReference>
<accession>A0A080M2R1</accession>
<keyword evidence="1" id="KW-0238">DNA-binding</keyword>